<dbReference type="Proteomes" id="UP000595792">
    <property type="component" value="Chromosome"/>
</dbReference>
<proteinExistence type="predicted"/>
<sequence>MGRKSFYEISSVDGYLREGSYLEVRRQINYRGDRADFKPFLNIPIKDLEKQLKASQAEEKKVFEEMKKAITAWDEHGAQTLLLQKAIEYLKTPEVTHTRNEWQRHKDGSWEISNLVYKMTFSIVKSGGAGGEWKLTWELSYMAPGLSQGYWGYTRSPRERIEYEGSKKYKTIEGAQKYIQSKFDQYAPCFESLSPPVPAETKELFCVNGQLLQGYSLQPPVPQKEKVTLEDLLDCLEDGDMAGLSEAQPVSSGPAPLPEEKPPAGPPLSSSIQAQTPDRQKQEPPPARAARPAARKKALHKKQMAMAR</sequence>
<evidence type="ECO:0000313" key="4">
    <source>
        <dbReference type="Proteomes" id="UP000595792"/>
    </source>
</evidence>
<evidence type="ECO:0000256" key="1">
    <source>
        <dbReference type="SAM" id="MobiDB-lite"/>
    </source>
</evidence>
<evidence type="ECO:0000313" key="3">
    <source>
        <dbReference type="EMBL" id="QQR06261.1"/>
    </source>
</evidence>
<dbReference type="Pfam" id="PF18852">
    <property type="entry name" value="LPD34"/>
    <property type="match status" value="1"/>
</dbReference>
<name>A0AAX1KJX3_FLAPL</name>
<reference evidence="3 4" key="1">
    <citation type="submission" date="2020-11" db="EMBL/GenBank/DDBJ databases">
        <title>Closed and high quality bacterial genomes of the OMM12 community.</title>
        <authorList>
            <person name="Marbouty M."/>
            <person name="Lamy-Besnier Q."/>
            <person name="Debarbieux L."/>
            <person name="Koszul R."/>
        </authorList>
    </citation>
    <scope>NUCLEOTIDE SEQUENCE [LARGE SCALE GENOMIC DNA]</scope>
    <source>
        <strain evidence="3 4">YL31</strain>
    </source>
</reference>
<gene>
    <name evidence="3" type="ORF">I5Q84_01775</name>
</gene>
<feature type="compositionally biased region" description="Basic residues" evidence="1">
    <location>
        <begin position="293"/>
        <end position="308"/>
    </location>
</feature>
<feature type="region of interest" description="Disordered" evidence="1">
    <location>
        <begin position="243"/>
        <end position="308"/>
    </location>
</feature>
<dbReference type="RefSeq" id="WP_055179446.1">
    <property type="nucleotide sequence ID" value="NZ_AP031431.1"/>
</dbReference>
<dbReference type="AlphaFoldDB" id="A0AAX1KJX3"/>
<evidence type="ECO:0000259" key="2">
    <source>
        <dbReference type="Pfam" id="PF18852"/>
    </source>
</evidence>
<dbReference type="EMBL" id="CP065315">
    <property type="protein sequence ID" value="QQR06261.1"/>
    <property type="molecule type" value="Genomic_DNA"/>
</dbReference>
<organism evidence="3 4">
    <name type="scientific">Flavonifractor plautii</name>
    <name type="common">Fusobacterium plautii</name>
    <dbReference type="NCBI Taxonomy" id="292800"/>
    <lineage>
        <taxon>Bacteria</taxon>
        <taxon>Bacillati</taxon>
        <taxon>Bacillota</taxon>
        <taxon>Clostridia</taxon>
        <taxon>Eubacteriales</taxon>
        <taxon>Oscillospiraceae</taxon>
        <taxon>Flavonifractor</taxon>
    </lineage>
</organism>
<feature type="domain" description="Large polyvalent protein associated" evidence="2">
    <location>
        <begin position="6"/>
        <end position="218"/>
    </location>
</feature>
<protein>
    <recommendedName>
        <fullName evidence="2">Large polyvalent protein associated domain-containing protein</fullName>
    </recommendedName>
</protein>
<dbReference type="InterPro" id="IPR040672">
    <property type="entry name" value="LPD34"/>
</dbReference>
<accession>A0AAX1KJX3</accession>
<dbReference type="KEGG" id="fpla:A4U99_07695"/>